<proteinExistence type="predicted"/>
<organism evidence="2 3">
    <name type="scientific">Chryseobacterium wanjuense</name>
    <dbReference type="NCBI Taxonomy" id="356305"/>
    <lineage>
        <taxon>Bacteria</taxon>
        <taxon>Pseudomonadati</taxon>
        <taxon>Bacteroidota</taxon>
        <taxon>Flavobacteriia</taxon>
        <taxon>Flavobacteriales</taxon>
        <taxon>Weeksellaceae</taxon>
        <taxon>Chryseobacterium group</taxon>
        <taxon>Chryseobacterium</taxon>
    </lineage>
</organism>
<dbReference type="Proteomes" id="UP000199469">
    <property type="component" value="Unassembled WGS sequence"/>
</dbReference>
<dbReference type="AlphaFoldDB" id="A0A1I0NU40"/>
<evidence type="ECO:0000313" key="3">
    <source>
        <dbReference type="Proteomes" id="UP000199469"/>
    </source>
</evidence>
<keyword evidence="3" id="KW-1185">Reference proteome</keyword>
<accession>A0A1I0NU40</accession>
<evidence type="ECO:0000313" key="2">
    <source>
        <dbReference type="EMBL" id="SEW05110.1"/>
    </source>
</evidence>
<evidence type="ECO:0000256" key="1">
    <source>
        <dbReference type="SAM" id="Phobius"/>
    </source>
</evidence>
<protein>
    <submittedName>
        <fullName evidence="2">Uncharacterized protein</fullName>
    </submittedName>
</protein>
<reference evidence="3" key="1">
    <citation type="submission" date="2016-10" db="EMBL/GenBank/DDBJ databases">
        <authorList>
            <person name="Varghese N."/>
            <person name="Submissions S."/>
        </authorList>
    </citation>
    <scope>NUCLEOTIDE SEQUENCE [LARGE SCALE GENOMIC DNA]</scope>
    <source>
        <strain evidence="3">DSM 17724</strain>
    </source>
</reference>
<sequence length="34" mass="4198">MNNQLKNWNTWYLLLAAALVLQIVFYYLFTKFWA</sequence>
<keyword evidence="1" id="KW-0812">Transmembrane</keyword>
<name>A0A1I0NU40_9FLAO</name>
<keyword evidence="1" id="KW-0472">Membrane</keyword>
<dbReference type="EMBL" id="FOIU01000001">
    <property type="protein sequence ID" value="SEW05110.1"/>
    <property type="molecule type" value="Genomic_DNA"/>
</dbReference>
<keyword evidence="1" id="KW-1133">Transmembrane helix</keyword>
<gene>
    <name evidence="2" type="ORF">SAMN05421841_0802</name>
</gene>
<feature type="transmembrane region" description="Helical" evidence="1">
    <location>
        <begin position="12"/>
        <end position="29"/>
    </location>
</feature>